<keyword evidence="1" id="KW-0472">Membrane</keyword>
<organism evidence="2 3">
    <name type="scientific">Hirsutella minnesotensis 3608</name>
    <dbReference type="NCBI Taxonomy" id="1043627"/>
    <lineage>
        <taxon>Eukaryota</taxon>
        <taxon>Fungi</taxon>
        <taxon>Dikarya</taxon>
        <taxon>Ascomycota</taxon>
        <taxon>Pezizomycotina</taxon>
        <taxon>Sordariomycetes</taxon>
        <taxon>Hypocreomycetidae</taxon>
        <taxon>Hypocreales</taxon>
        <taxon>Ophiocordycipitaceae</taxon>
        <taxon>Hirsutella</taxon>
    </lineage>
</organism>
<dbReference type="EMBL" id="KQ030527">
    <property type="protein sequence ID" value="KJZ74327.1"/>
    <property type="molecule type" value="Genomic_DNA"/>
</dbReference>
<evidence type="ECO:0000256" key="1">
    <source>
        <dbReference type="SAM" id="Phobius"/>
    </source>
</evidence>
<protein>
    <recommendedName>
        <fullName evidence="4">MARVEL domain-containing protein</fullName>
    </recommendedName>
</protein>
<evidence type="ECO:0008006" key="4">
    <source>
        <dbReference type="Google" id="ProtNLM"/>
    </source>
</evidence>
<keyword evidence="1" id="KW-0812">Transmembrane</keyword>
<gene>
    <name evidence="2" type="ORF">HIM_06333</name>
</gene>
<dbReference type="AlphaFoldDB" id="A0A0F7ZZJ4"/>
<accession>A0A0F7ZZJ4</accession>
<feature type="transmembrane region" description="Helical" evidence="1">
    <location>
        <begin position="117"/>
        <end position="135"/>
    </location>
</feature>
<keyword evidence="1" id="KW-1133">Transmembrane helix</keyword>
<evidence type="ECO:0000313" key="2">
    <source>
        <dbReference type="EMBL" id="KJZ74327.1"/>
    </source>
</evidence>
<dbReference type="Proteomes" id="UP000054481">
    <property type="component" value="Unassembled WGS sequence"/>
</dbReference>
<evidence type="ECO:0000313" key="3">
    <source>
        <dbReference type="Proteomes" id="UP000054481"/>
    </source>
</evidence>
<sequence length="150" mass="17139">MALSLTKSWFFFSALHLVCLALALTICGIYGSYAHYDNGTKKFIYAIVVASLSAVTSVVYFLPPVVRRASLFAAIWNMILFILWIIAFAIFAVVWLKYAPNQTRHIARMRSAVWVDLANALLWLISSLAMFGYWWKHRDTRSQFTGRAHV</sequence>
<dbReference type="OrthoDB" id="5363290at2759"/>
<reference evidence="2 3" key="1">
    <citation type="journal article" date="2014" name="Genome Biol. Evol.">
        <title>Comparative genomics and transcriptomics analyses reveal divergent lifestyle features of nematode endoparasitic fungus Hirsutella minnesotensis.</title>
        <authorList>
            <person name="Lai Y."/>
            <person name="Liu K."/>
            <person name="Zhang X."/>
            <person name="Zhang X."/>
            <person name="Li K."/>
            <person name="Wang N."/>
            <person name="Shu C."/>
            <person name="Wu Y."/>
            <person name="Wang C."/>
            <person name="Bushley K.E."/>
            <person name="Xiang M."/>
            <person name="Liu X."/>
        </authorList>
    </citation>
    <scope>NUCLEOTIDE SEQUENCE [LARGE SCALE GENOMIC DNA]</scope>
    <source>
        <strain evidence="2 3">3608</strain>
    </source>
</reference>
<feature type="transmembrane region" description="Helical" evidence="1">
    <location>
        <begin position="43"/>
        <end position="62"/>
    </location>
</feature>
<name>A0A0F7ZZJ4_9HYPO</name>
<proteinExistence type="predicted"/>
<feature type="transmembrane region" description="Helical" evidence="1">
    <location>
        <begin position="74"/>
        <end position="96"/>
    </location>
</feature>
<dbReference type="PANTHER" id="PTHR42083">
    <property type="entry name" value="MARVEL DOMAIN-CONTAINING PROTEIN"/>
    <property type="match status" value="1"/>
</dbReference>
<keyword evidence="3" id="KW-1185">Reference proteome</keyword>
<dbReference type="PANTHER" id="PTHR42083:SF1">
    <property type="entry name" value="MARVEL DOMAIN-CONTAINING PROTEIN"/>
    <property type="match status" value="1"/>
</dbReference>
<feature type="transmembrane region" description="Helical" evidence="1">
    <location>
        <begin position="12"/>
        <end position="31"/>
    </location>
</feature>